<keyword evidence="2" id="KW-1185">Reference proteome</keyword>
<dbReference type="SUPFAM" id="SSF52540">
    <property type="entry name" value="P-loop containing nucleoside triphosphate hydrolases"/>
    <property type="match status" value="1"/>
</dbReference>
<evidence type="ECO:0000313" key="1">
    <source>
        <dbReference type="EMBL" id="KAI5431829.1"/>
    </source>
</evidence>
<dbReference type="AlphaFoldDB" id="A0A9D5B789"/>
<proteinExistence type="predicted"/>
<dbReference type="Gramene" id="Psat03G0582900-T1">
    <property type="protein sequence ID" value="KAI5431829.1"/>
    <property type="gene ID" value="KIW84_035829"/>
</dbReference>
<organism evidence="1 2">
    <name type="scientific">Pisum sativum</name>
    <name type="common">Garden pea</name>
    <name type="synonym">Lathyrus oleraceus</name>
    <dbReference type="NCBI Taxonomy" id="3888"/>
    <lineage>
        <taxon>Eukaryota</taxon>
        <taxon>Viridiplantae</taxon>
        <taxon>Streptophyta</taxon>
        <taxon>Embryophyta</taxon>
        <taxon>Tracheophyta</taxon>
        <taxon>Spermatophyta</taxon>
        <taxon>Magnoliopsida</taxon>
        <taxon>eudicotyledons</taxon>
        <taxon>Gunneridae</taxon>
        <taxon>Pentapetalae</taxon>
        <taxon>rosids</taxon>
        <taxon>fabids</taxon>
        <taxon>Fabales</taxon>
        <taxon>Fabaceae</taxon>
        <taxon>Papilionoideae</taxon>
        <taxon>50 kb inversion clade</taxon>
        <taxon>NPAAA clade</taxon>
        <taxon>Hologalegina</taxon>
        <taxon>IRL clade</taxon>
        <taxon>Fabeae</taxon>
        <taxon>Lathyrus</taxon>
    </lineage>
</organism>
<protein>
    <recommendedName>
        <fullName evidence="3">NB-ARC domain-containing protein</fullName>
    </recommendedName>
</protein>
<reference evidence="1 2" key="1">
    <citation type="journal article" date="2022" name="Nat. Genet.">
        <title>Improved pea reference genome and pan-genome highlight genomic features and evolutionary characteristics.</title>
        <authorList>
            <person name="Yang T."/>
            <person name="Liu R."/>
            <person name="Luo Y."/>
            <person name="Hu S."/>
            <person name="Wang D."/>
            <person name="Wang C."/>
            <person name="Pandey M.K."/>
            <person name="Ge S."/>
            <person name="Xu Q."/>
            <person name="Li N."/>
            <person name="Li G."/>
            <person name="Huang Y."/>
            <person name="Saxena R.K."/>
            <person name="Ji Y."/>
            <person name="Li M."/>
            <person name="Yan X."/>
            <person name="He Y."/>
            <person name="Liu Y."/>
            <person name="Wang X."/>
            <person name="Xiang C."/>
            <person name="Varshney R.K."/>
            <person name="Ding H."/>
            <person name="Gao S."/>
            <person name="Zong X."/>
        </authorList>
    </citation>
    <scope>NUCLEOTIDE SEQUENCE [LARGE SCALE GENOMIC DNA]</scope>
    <source>
        <strain evidence="1 2">cv. Zhongwan 6</strain>
    </source>
</reference>
<evidence type="ECO:0008006" key="3">
    <source>
        <dbReference type="Google" id="ProtNLM"/>
    </source>
</evidence>
<accession>A0A9D5B789</accession>
<dbReference type="Gene3D" id="1.10.8.430">
    <property type="entry name" value="Helical domain of apoptotic protease-activating factors"/>
    <property type="match status" value="1"/>
</dbReference>
<evidence type="ECO:0000313" key="2">
    <source>
        <dbReference type="Proteomes" id="UP001058974"/>
    </source>
</evidence>
<dbReference type="EMBL" id="JAMSHJ010000003">
    <property type="protein sequence ID" value="KAI5431829.1"/>
    <property type="molecule type" value="Genomic_DNA"/>
</dbReference>
<dbReference type="GO" id="GO:0043531">
    <property type="term" value="F:ADP binding"/>
    <property type="evidence" value="ECO:0007669"/>
    <property type="project" value="InterPro"/>
</dbReference>
<name>A0A9D5B789_PEA</name>
<dbReference type="InterPro" id="IPR042197">
    <property type="entry name" value="Apaf_helical"/>
</dbReference>
<gene>
    <name evidence="1" type="ORF">KIW84_035829</name>
</gene>
<dbReference type="Proteomes" id="UP001058974">
    <property type="component" value="Chromosome 3"/>
</dbReference>
<dbReference type="InterPro" id="IPR027417">
    <property type="entry name" value="P-loop_NTPase"/>
</dbReference>
<comment type="caution">
    <text evidence="1">The sequence shown here is derived from an EMBL/GenBank/DDBJ whole genome shotgun (WGS) entry which is preliminary data.</text>
</comment>
<sequence>MIYPILLKIRTVGEFTICNEFERLGRDMVAKCSGLPLAIIVLGGLLATKKTVNEWKMIHKHITSYLIRGEVLERQSRITEEFFHRRLSLKLSTFMMHTSICTYFLCL</sequence>